<comment type="similarity">
    <text evidence="1 3">Belongs to the enoyl-CoA hydratase/isomerase family.</text>
</comment>
<evidence type="ECO:0000256" key="1">
    <source>
        <dbReference type="ARBA" id="ARBA00005254"/>
    </source>
</evidence>
<dbReference type="InterPro" id="IPR029045">
    <property type="entry name" value="ClpP/crotonase-like_dom_sf"/>
</dbReference>
<keyword evidence="2" id="KW-0456">Lyase</keyword>
<dbReference type="InterPro" id="IPR014748">
    <property type="entry name" value="Enoyl-CoA_hydra_C"/>
</dbReference>
<evidence type="ECO:0000313" key="5">
    <source>
        <dbReference type="Proteomes" id="UP001230978"/>
    </source>
</evidence>
<dbReference type="EMBL" id="CP124535">
    <property type="protein sequence ID" value="WGV17827.1"/>
    <property type="molecule type" value="Genomic_DNA"/>
</dbReference>
<dbReference type="RefSeq" id="WP_281469438.1">
    <property type="nucleotide sequence ID" value="NZ_CP124535.1"/>
</dbReference>
<reference evidence="4 5" key="1">
    <citation type="submission" date="2023-04" db="EMBL/GenBank/DDBJ databases">
        <title>YMD61, complete Genome.</title>
        <authorList>
            <person name="Zhang J."/>
        </authorList>
    </citation>
    <scope>NUCLEOTIDE SEQUENCE [LARGE SCALE GENOMIC DNA]</scope>
    <source>
        <strain evidence="4 5">YMD61</strain>
    </source>
</reference>
<proteinExistence type="inferred from homology"/>
<evidence type="ECO:0000313" key="4">
    <source>
        <dbReference type="EMBL" id="WGV17827.1"/>
    </source>
</evidence>
<sequence>MDLLIERQNGWAQLTLNRPAQKNALNTALLGAVAAALSEMAADPAIRAVMVTGAGGHFAAGADIGEIEHKTAAEGSIDPRKTHWAAIRAFPKPLIAAVEGFALGGGFELALMADLMVLGPTARLGLPETNLGLIPGAGGGQRLMALAGRARAMRMVLMGEVIDARTAHDWGIASYLITDEAPAACPQFAAQIAAQISERAPLALMAAKAAVLAGEARSLALAEERQAFERLLDSADKSIGIAAFRARTKAEFTGK</sequence>
<dbReference type="PANTHER" id="PTHR11941">
    <property type="entry name" value="ENOYL-COA HYDRATASE-RELATED"/>
    <property type="match status" value="1"/>
</dbReference>
<organism evidence="4 5">
    <name type="scientific">Fuscovulum ytuae</name>
    <dbReference type="NCBI Taxonomy" id="3042299"/>
    <lineage>
        <taxon>Bacteria</taxon>
        <taxon>Pseudomonadati</taxon>
        <taxon>Pseudomonadota</taxon>
        <taxon>Alphaproteobacteria</taxon>
        <taxon>Rhodobacterales</taxon>
        <taxon>Paracoccaceae</taxon>
        <taxon>Fuscovulum</taxon>
    </lineage>
</organism>
<accession>A0ABY8QAY7</accession>
<dbReference type="InterPro" id="IPR001753">
    <property type="entry name" value="Enoyl-CoA_hydra/iso"/>
</dbReference>
<dbReference type="PROSITE" id="PS00166">
    <property type="entry name" value="ENOYL_COA_HYDRATASE"/>
    <property type="match status" value="1"/>
</dbReference>
<keyword evidence="5" id="KW-1185">Reference proteome</keyword>
<dbReference type="SUPFAM" id="SSF52096">
    <property type="entry name" value="ClpP/crotonase"/>
    <property type="match status" value="1"/>
</dbReference>
<dbReference type="Gene3D" id="3.90.226.10">
    <property type="entry name" value="2-enoyl-CoA Hydratase, Chain A, domain 1"/>
    <property type="match status" value="1"/>
</dbReference>
<dbReference type="Proteomes" id="UP001230978">
    <property type="component" value="Chromosome"/>
</dbReference>
<evidence type="ECO:0000256" key="3">
    <source>
        <dbReference type="RuleBase" id="RU003707"/>
    </source>
</evidence>
<dbReference type="Pfam" id="PF00378">
    <property type="entry name" value="ECH_1"/>
    <property type="match status" value="1"/>
</dbReference>
<evidence type="ECO:0000256" key="2">
    <source>
        <dbReference type="ARBA" id="ARBA00023239"/>
    </source>
</evidence>
<gene>
    <name evidence="4" type="ORF">QF092_08645</name>
</gene>
<dbReference type="PANTHER" id="PTHR11941:SF54">
    <property type="entry name" value="ENOYL-COA HYDRATASE, MITOCHONDRIAL"/>
    <property type="match status" value="1"/>
</dbReference>
<protein>
    <submittedName>
        <fullName evidence="4">Enoyl-CoA hydratase-related protein</fullName>
    </submittedName>
</protein>
<dbReference type="CDD" id="cd06558">
    <property type="entry name" value="crotonase-like"/>
    <property type="match status" value="1"/>
</dbReference>
<dbReference type="InterPro" id="IPR018376">
    <property type="entry name" value="Enoyl-CoA_hyd/isom_CS"/>
</dbReference>
<dbReference type="Gene3D" id="1.10.12.10">
    <property type="entry name" value="Lyase 2-enoyl-coa Hydratase, Chain A, domain 2"/>
    <property type="match status" value="1"/>
</dbReference>
<name>A0ABY8QAY7_9RHOB</name>